<keyword evidence="1 3" id="KW-0597">Phosphoprotein</keyword>
<organism evidence="5 6">
    <name type="scientific">Azohydromonas lata</name>
    <dbReference type="NCBI Taxonomy" id="45677"/>
    <lineage>
        <taxon>Bacteria</taxon>
        <taxon>Pseudomonadati</taxon>
        <taxon>Pseudomonadota</taxon>
        <taxon>Betaproteobacteria</taxon>
        <taxon>Burkholderiales</taxon>
        <taxon>Sphaerotilaceae</taxon>
        <taxon>Azohydromonas</taxon>
    </lineage>
</organism>
<accession>A0ABU5IP39</accession>
<dbReference type="Pfam" id="PF00072">
    <property type="entry name" value="Response_reg"/>
    <property type="match status" value="1"/>
</dbReference>
<dbReference type="InterPro" id="IPR011006">
    <property type="entry name" value="CheY-like_superfamily"/>
</dbReference>
<keyword evidence="2" id="KW-0902">Two-component regulatory system</keyword>
<reference evidence="5 6" key="1">
    <citation type="submission" date="2023-11" db="EMBL/GenBank/DDBJ databases">
        <title>Draft genome of Azohydromonas lata strain H1 (DSM1123), a polyhydroxyalkanoate producer.</title>
        <authorList>
            <person name="Traversa D."/>
            <person name="D'Addabbo P."/>
            <person name="Pazzani C."/>
            <person name="Manzari C."/>
            <person name="Chiara M."/>
            <person name="Scrascia M."/>
        </authorList>
    </citation>
    <scope>NUCLEOTIDE SEQUENCE [LARGE SCALE GENOMIC DNA]</scope>
    <source>
        <strain evidence="5 6">H1</strain>
    </source>
</reference>
<dbReference type="PANTHER" id="PTHR45339:SF1">
    <property type="entry name" value="HYBRID SIGNAL TRANSDUCTION HISTIDINE KINASE J"/>
    <property type="match status" value="1"/>
</dbReference>
<comment type="caution">
    <text evidence="5">The sequence shown here is derived from an EMBL/GenBank/DDBJ whole genome shotgun (WGS) entry which is preliminary data.</text>
</comment>
<evidence type="ECO:0000256" key="1">
    <source>
        <dbReference type="ARBA" id="ARBA00022553"/>
    </source>
</evidence>
<evidence type="ECO:0000259" key="4">
    <source>
        <dbReference type="PROSITE" id="PS50110"/>
    </source>
</evidence>
<evidence type="ECO:0000256" key="3">
    <source>
        <dbReference type="PROSITE-ProRule" id="PRU00169"/>
    </source>
</evidence>
<dbReference type="Proteomes" id="UP001293718">
    <property type="component" value="Unassembled WGS sequence"/>
</dbReference>
<evidence type="ECO:0000256" key="2">
    <source>
        <dbReference type="ARBA" id="ARBA00023012"/>
    </source>
</evidence>
<dbReference type="PROSITE" id="PS50110">
    <property type="entry name" value="RESPONSE_REGULATORY"/>
    <property type="match status" value="1"/>
</dbReference>
<dbReference type="SMART" id="SM00448">
    <property type="entry name" value="REC"/>
    <property type="match status" value="1"/>
</dbReference>
<dbReference type="SUPFAM" id="SSF52172">
    <property type="entry name" value="CheY-like"/>
    <property type="match status" value="1"/>
</dbReference>
<evidence type="ECO:0000313" key="6">
    <source>
        <dbReference type="Proteomes" id="UP001293718"/>
    </source>
</evidence>
<dbReference type="InterPro" id="IPR001789">
    <property type="entry name" value="Sig_transdc_resp-reg_receiver"/>
</dbReference>
<proteinExistence type="predicted"/>
<keyword evidence="6" id="KW-1185">Reference proteome</keyword>
<feature type="modified residue" description="4-aspartylphosphate" evidence="3">
    <location>
        <position position="53"/>
    </location>
</feature>
<dbReference type="Gene3D" id="3.40.50.2300">
    <property type="match status" value="1"/>
</dbReference>
<dbReference type="CDD" id="cd17546">
    <property type="entry name" value="REC_hyHK_CKI1_RcsC-like"/>
    <property type="match status" value="1"/>
</dbReference>
<gene>
    <name evidence="5" type="ORF">SM757_29050</name>
</gene>
<dbReference type="EMBL" id="JAXOJX010000076">
    <property type="protein sequence ID" value="MDZ5460634.1"/>
    <property type="molecule type" value="Genomic_DNA"/>
</dbReference>
<sequence length="128" mass="14137">MGKQTLVVDDNELTGRLVCVFLKRLGWQPRLVSTGQQALDILAQEPMDMVLLDLRMPGMSGERVCRCIRDDMGLVHLPVVAFTAHSMPEEKARLLSAGFDDVLIKPISFQDVRRLCASRGKTPVAACA</sequence>
<dbReference type="PANTHER" id="PTHR45339">
    <property type="entry name" value="HYBRID SIGNAL TRANSDUCTION HISTIDINE KINASE J"/>
    <property type="match status" value="1"/>
</dbReference>
<name>A0ABU5IP39_9BURK</name>
<protein>
    <submittedName>
        <fullName evidence="5">Response regulator</fullName>
    </submittedName>
</protein>
<feature type="domain" description="Response regulatory" evidence="4">
    <location>
        <begin position="4"/>
        <end position="120"/>
    </location>
</feature>
<dbReference type="RefSeq" id="WP_066338561.1">
    <property type="nucleotide sequence ID" value="NZ_JAXOJX010000076.1"/>
</dbReference>
<evidence type="ECO:0000313" key="5">
    <source>
        <dbReference type="EMBL" id="MDZ5460634.1"/>
    </source>
</evidence>